<keyword evidence="3" id="KW-1185">Reference proteome</keyword>
<dbReference type="EMBL" id="PUGF01000019">
    <property type="protein sequence ID" value="PRC91750.1"/>
    <property type="molecule type" value="Genomic_DNA"/>
</dbReference>
<feature type="transmembrane region" description="Helical" evidence="1">
    <location>
        <begin position="23"/>
        <end position="45"/>
    </location>
</feature>
<dbReference type="RefSeq" id="WP_105533257.1">
    <property type="nucleotide sequence ID" value="NZ_PUGF01000019.1"/>
</dbReference>
<comment type="caution">
    <text evidence="2">The sequence shown here is derived from an EMBL/GenBank/DDBJ whole genome shotgun (WGS) entry which is preliminary data.</text>
</comment>
<feature type="transmembrane region" description="Helical" evidence="1">
    <location>
        <begin position="85"/>
        <end position="104"/>
    </location>
</feature>
<keyword evidence="1" id="KW-0472">Membrane</keyword>
<evidence type="ECO:0000256" key="1">
    <source>
        <dbReference type="SAM" id="Phobius"/>
    </source>
</evidence>
<keyword evidence="1" id="KW-1133">Transmembrane helix</keyword>
<dbReference type="OrthoDB" id="8758313at2"/>
<accession>A0A2S9GVL0</accession>
<sequence length="141" mass="16061">MPNRPSTVFIFPSIKLEKFGSPLVQWILIFILSLAFASGAITGYFEARHALEPLWSDYATNILLIILTLSWYHVDSNDRRYDRNIWLNMLILGLAIIGIPFYLIRSRVQGKKLAAIGWLIVFTCLFTSLNLLGTALMGWLV</sequence>
<feature type="transmembrane region" description="Helical" evidence="1">
    <location>
        <begin position="54"/>
        <end position="73"/>
    </location>
</feature>
<dbReference type="AlphaFoldDB" id="A0A2S9GVL0"/>
<name>A0A2S9GVL0_9BURK</name>
<feature type="transmembrane region" description="Helical" evidence="1">
    <location>
        <begin position="116"/>
        <end position="140"/>
    </location>
</feature>
<protein>
    <submittedName>
        <fullName evidence="2">Uncharacterized protein</fullName>
    </submittedName>
</protein>
<reference evidence="2 3" key="1">
    <citation type="submission" date="2018-02" db="EMBL/GenBank/DDBJ databases">
        <title>Solimicrobium silvestre gen. nov., sp. nov., isolated from alpine forest soil.</title>
        <authorList>
            <person name="Margesin R."/>
            <person name="Albuquerque L."/>
            <person name="Zhang D.-C."/>
            <person name="Froufe H.J.C."/>
            <person name="Severino R."/>
            <person name="Roxo I."/>
            <person name="Egas C."/>
            <person name="Da Costa M.S."/>
        </authorList>
    </citation>
    <scope>NUCLEOTIDE SEQUENCE [LARGE SCALE GENOMIC DNA]</scope>
    <source>
        <strain evidence="2 3">S20-91</strain>
    </source>
</reference>
<proteinExistence type="predicted"/>
<evidence type="ECO:0000313" key="2">
    <source>
        <dbReference type="EMBL" id="PRC91750.1"/>
    </source>
</evidence>
<keyword evidence="1" id="KW-0812">Transmembrane</keyword>
<gene>
    <name evidence="2" type="ORF">S2091_3505</name>
</gene>
<evidence type="ECO:0000313" key="3">
    <source>
        <dbReference type="Proteomes" id="UP000237839"/>
    </source>
</evidence>
<organism evidence="2 3">
    <name type="scientific">Solimicrobium silvestre</name>
    <dbReference type="NCBI Taxonomy" id="2099400"/>
    <lineage>
        <taxon>Bacteria</taxon>
        <taxon>Pseudomonadati</taxon>
        <taxon>Pseudomonadota</taxon>
        <taxon>Betaproteobacteria</taxon>
        <taxon>Burkholderiales</taxon>
        <taxon>Oxalobacteraceae</taxon>
        <taxon>Solimicrobium</taxon>
    </lineage>
</organism>
<dbReference type="Proteomes" id="UP000237839">
    <property type="component" value="Unassembled WGS sequence"/>
</dbReference>